<accession>A0ABV9Y320</accession>
<sequence length="1310" mass="143088">MTATADVTLVPVSVEALAANETVCVYDTFLRCGLQFTPGERAHPQQPPFTNDQPMTSQVGVPKTDRIGVYLHWQLPDAVCHARTDLTDATQDMPVEFPPAPDRWLVVRYLRTTPTAAPTAAGWLVQSNYLEPLGARDGADADLGTSPYLYEDQARYIGRKHDLCTDDWQEPAEQGVPLTAVGPGVPTFAAYQPYNEDVFSLHDPLLDDAGTPIDDGMISYLVVGWHADARDDPLEPRRVAELLDFYDVERSHPGSDGLLTAAFTALGWDRPTPRAVGDAAATAEPISRCLYVGTALGLVWQRHDTGDHHVPPSQRPRSPISDANIGVGHSSADALDALVRDAHVTPPTDRPRTDPPVVDSPRTLLTAFHSGMLDVLDTALDDGIQALRTALHREWFNDSLGGYSWRLDAGPTTDPISAGDDVTSALAALNTTQRRLDQAVREKTFHARRAYDLWWMQGLAPDQHKDFVEQAQEYLDNTLFPAIRTASDEIAALTVDRDNQVRALRPPHSSDNGSCTAAVLRMVPQAPFHEAVDPVSVVRGAGVANDRFLPRATPLLCRDPSELVTHAELDGSAISAPPYPPAPAHLESLRQILANLGVDWEVVTGLLAEFWVLDTAAAQLRAGETPTTLCKDCTKPNAADPFDPHAQRFIPATGHRVAEYTALWCQPWSPMRLDWLATLWQLPFISDRDPTTFGENWRFTDDGSLELISRPDPTTVTQAPVSGRVTVSPVPVFTLRRRITTHIDTYPGGPQEKMSELGDQVGSWDMISQSLDGMTAWLARRNPFFPDPDSHTDPLPTDVRPTTVPAPDAPPEQRCQPVRAAEFAFTRVTVSDRFGRSIELLPHDNPDSYRPHRADGLTSQVVYPDTDTGRVAHLPPRLPQPARLSIDLLSAHTTTPTVLDTDADPTLLADTPVCAWLLFGAGEPGLPVDPRTDTRSLTVYGPTGQGLGQVNIIGPDNRRAVGWSPLPDSSLTTPQDLFSDAFSTAHPHLAEFLHALVDSDADAYATGHGDRDSPKPQRTHELLTAIENALVTITPARDDQEEIVTRLVGRPLALVRARLHLDLDGPPLADTTWDNALTEPDPTSHGLWRLRWNVQLGDHLNTADGLVGYFTTVGPDPTTPTDYEHLCVDTTPAGEPTYLRRVTDGSALAVPARPVRAIDPDPDPDPDRYRYLTLLIDPWAAVHARTDILPETTLRLPETTVGDVLRRLRLGIRTGPVLAATRTPQPHLTVGTTPREEPHEAVVLPAATEPHRTGRLAQWAQRSGDGWTTLPIAAADPLAHLPGTRPTARTGFVDLVPIVDPSAHADQETS</sequence>
<name>A0ABV9Y320_9PSEU</name>
<gene>
    <name evidence="2" type="ORF">ACFPFM_19365</name>
</gene>
<dbReference type="EMBL" id="JBHSJB010000017">
    <property type="protein sequence ID" value="MFC5055907.1"/>
    <property type="molecule type" value="Genomic_DNA"/>
</dbReference>
<evidence type="ECO:0000256" key="1">
    <source>
        <dbReference type="SAM" id="MobiDB-lite"/>
    </source>
</evidence>
<proteinExistence type="predicted"/>
<evidence type="ECO:0000313" key="3">
    <source>
        <dbReference type="Proteomes" id="UP001595833"/>
    </source>
</evidence>
<comment type="caution">
    <text evidence="2">The sequence shown here is derived from an EMBL/GenBank/DDBJ whole genome shotgun (WGS) entry which is preliminary data.</text>
</comment>
<evidence type="ECO:0000313" key="2">
    <source>
        <dbReference type="EMBL" id="MFC5055907.1"/>
    </source>
</evidence>
<organism evidence="2 3">
    <name type="scientific">Saccharothrix xinjiangensis</name>
    <dbReference type="NCBI Taxonomy" id="204798"/>
    <lineage>
        <taxon>Bacteria</taxon>
        <taxon>Bacillati</taxon>
        <taxon>Actinomycetota</taxon>
        <taxon>Actinomycetes</taxon>
        <taxon>Pseudonocardiales</taxon>
        <taxon>Pseudonocardiaceae</taxon>
        <taxon>Saccharothrix</taxon>
    </lineage>
</organism>
<reference evidence="3" key="1">
    <citation type="journal article" date="2019" name="Int. J. Syst. Evol. Microbiol.">
        <title>The Global Catalogue of Microorganisms (GCM) 10K type strain sequencing project: providing services to taxonomists for standard genome sequencing and annotation.</title>
        <authorList>
            <consortium name="The Broad Institute Genomics Platform"/>
            <consortium name="The Broad Institute Genome Sequencing Center for Infectious Disease"/>
            <person name="Wu L."/>
            <person name="Ma J."/>
        </authorList>
    </citation>
    <scope>NUCLEOTIDE SEQUENCE [LARGE SCALE GENOMIC DNA]</scope>
    <source>
        <strain evidence="3">KCTC 12848</strain>
    </source>
</reference>
<feature type="region of interest" description="Disordered" evidence="1">
    <location>
        <begin position="304"/>
        <end position="326"/>
    </location>
</feature>
<dbReference type="RefSeq" id="WP_344040793.1">
    <property type="nucleotide sequence ID" value="NZ_BAAAKE010000025.1"/>
</dbReference>
<protein>
    <submittedName>
        <fullName evidence="2">Uncharacterized protein</fullName>
    </submittedName>
</protein>
<keyword evidence="3" id="KW-1185">Reference proteome</keyword>
<dbReference type="Proteomes" id="UP001595833">
    <property type="component" value="Unassembled WGS sequence"/>
</dbReference>